<sequence>MSLRSFGKFIKPNKQFPTATHIHRTQSRQMTTSRRVQDRSKKKRIHDLEIATERWKIFSKIHFLMEQLKSEPEHVTPIRSLEQYRRQINLPKPHKLSDFLRKSPKLFELYKDRKGTLWVGMTQKAEDLLEEEEREIEKHSDKVAEYVTRLLMMSIDKRLRVDKIAHFRRDFGLSMDFRAKWVYKYPELFRVVKSEEDENEYLELVEWKNEWAVTELEKKAGKIDGGEVGLCSPGKLSLAFPMNFPPNYKKVYRYGGKIDHFQKREYLSPYADSRELEAGSQEFDKRAVAIMHELLSFTLEKRLVTHHLTHFRGEFKMPQKLMRLLLKHFGIFYVSERGKRFHVFLNEAYQGSELIEKCPLIRWREKVHGLIGYRGKKKKIATFEELSDIEDKDLFKSDSEDERLRMDLEEEGVIDGLDDDEMTDDTEMDIEEVATAYTDRSLQHYIQCASGKMLVLVTIYLHSLSLPDTEEKVPREKSGQFWIHVDASTHLFQGIKSTNLDLHEGSVIRLFSNLMKFLKLPMFNMVRHGSGSTLKDSEALFDISVVLAIVAQSKLNPPLVCTAKESGALCLQIELFRKSSLAQMEQPASRSYLSSPKGEETNGSVLLLLGAMIL</sequence>
<dbReference type="GO" id="GO:0003723">
    <property type="term" value="F:RNA binding"/>
    <property type="evidence" value="ECO:0007669"/>
    <property type="project" value="InterPro"/>
</dbReference>
<dbReference type="OrthoDB" id="1929112at2759"/>
<dbReference type="PANTHER" id="PTHR31476">
    <property type="entry name" value="PROTEIN WHAT'S THIS FACTOR 1 HOMOLOG, CHLOROPLASTIC"/>
    <property type="match status" value="1"/>
</dbReference>
<evidence type="ECO:0000313" key="5">
    <source>
        <dbReference type="Proteomes" id="UP001153076"/>
    </source>
</evidence>
<evidence type="ECO:0000256" key="2">
    <source>
        <dbReference type="SAM" id="MobiDB-lite"/>
    </source>
</evidence>
<accession>A0A9Q1QEJ5</accession>
<keyword evidence="5" id="KW-1185">Reference proteome</keyword>
<evidence type="ECO:0000259" key="3">
    <source>
        <dbReference type="Pfam" id="PF11955"/>
    </source>
</evidence>
<dbReference type="EMBL" id="JAKOGI010000218">
    <property type="protein sequence ID" value="KAJ8439453.1"/>
    <property type="molecule type" value="Genomic_DNA"/>
</dbReference>
<name>A0A9Q1QEJ5_9CARY</name>
<organism evidence="4 5">
    <name type="scientific">Carnegiea gigantea</name>
    <dbReference type="NCBI Taxonomy" id="171969"/>
    <lineage>
        <taxon>Eukaryota</taxon>
        <taxon>Viridiplantae</taxon>
        <taxon>Streptophyta</taxon>
        <taxon>Embryophyta</taxon>
        <taxon>Tracheophyta</taxon>
        <taxon>Spermatophyta</taxon>
        <taxon>Magnoliopsida</taxon>
        <taxon>eudicotyledons</taxon>
        <taxon>Gunneridae</taxon>
        <taxon>Pentapetalae</taxon>
        <taxon>Caryophyllales</taxon>
        <taxon>Cactineae</taxon>
        <taxon>Cactaceae</taxon>
        <taxon>Cactoideae</taxon>
        <taxon>Echinocereeae</taxon>
        <taxon>Carnegiea</taxon>
    </lineage>
</organism>
<proteinExistence type="predicted"/>
<dbReference type="PANTHER" id="PTHR31476:SF8">
    <property type="entry name" value="EXPRESSED PROTEIN"/>
    <property type="match status" value="1"/>
</dbReference>
<dbReference type="Proteomes" id="UP001153076">
    <property type="component" value="Unassembled WGS sequence"/>
</dbReference>
<evidence type="ECO:0000313" key="4">
    <source>
        <dbReference type="EMBL" id="KAJ8439453.1"/>
    </source>
</evidence>
<feature type="region of interest" description="Disordered" evidence="2">
    <location>
        <begin position="17"/>
        <end position="43"/>
    </location>
</feature>
<protein>
    <recommendedName>
        <fullName evidence="3">PORR domain-containing protein</fullName>
    </recommendedName>
</protein>
<evidence type="ECO:0000256" key="1">
    <source>
        <dbReference type="SAM" id="Coils"/>
    </source>
</evidence>
<feature type="domain" description="PORR" evidence="3">
    <location>
        <begin position="43"/>
        <end position="373"/>
    </location>
</feature>
<dbReference type="Pfam" id="PF11955">
    <property type="entry name" value="PORR"/>
    <property type="match status" value="1"/>
</dbReference>
<comment type="caution">
    <text evidence="4">The sequence shown here is derived from an EMBL/GenBank/DDBJ whole genome shotgun (WGS) entry which is preliminary data.</text>
</comment>
<reference evidence="4" key="1">
    <citation type="submission" date="2022-04" db="EMBL/GenBank/DDBJ databases">
        <title>Carnegiea gigantea Genome sequencing and assembly v2.</title>
        <authorList>
            <person name="Copetti D."/>
            <person name="Sanderson M.J."/>
            <person name="Burquez A."/>
            <person name="Wojciechowski M.F."/>
        </authorList>
    </citation>
    <scope>NUCLEOTIDE SEQUENCE</scope>
    <source>
        <strain evidence="4">SGP5-SGP5p</strain>
        <tissue evidence="4">Aerial part</tissue>
    </source>
</reference>
<dbReference type="InterPro" id="IPR021099">
    <property type="entry name" value="PORR_domain"/>
</dbReference>
<feature type="coiled-coil region" evidence="1">
    <location>
        <begin position="122"/>
        <end position="149"/>
    </location>
</feature>
<gene>
    <name evidence="4" type="ORF">Cgig2_008484</name>
</gene>
<keyword evidence="1" id="KW-0175">Coiled coil</keyword>
<dbReference type="AlphaFoldDB" id="A0A9Q1QEJ5"/>
<dbReference type="InterPro" id="IPR045040">
    <property type="entry name" value="PORR_fam"/>
</dbReference>